<dbReference type="EMBL" id="FUZF01000037">
    <property type="protein sequence ID" value="SKC12174.1"/>
    <property type="molecule type" value="Genomic_DNA"/>
</dbReference>
<accession>A0A1T5GUV2</accession>
<dbReference type="Proteomes" id="UP000190150">
    <property type="component" value="Unassembled WGS sequence"/>
</dbReference>
<dbReference type="AlphaFoldDB" id="A0A1T5GUV2"/>
<evidence type="ECO:0000313" key="1">
    <source>
        <dbReference type="EMBL" id="SKC12174.1"/>
    </source>
</evidence>
<sequence length="91" mass="10810">MINETHYSGGQINSLKSQFFRLPVKYNEQKRNLPCSMVEREKLRDHDPKKIREVLSEYLRILFKSILLIHFGFRFLTPTIMNDKTNIGVII</sequence>
<protein>
    <submittedName>
        <fullName evidence="1">Uncharacterized protein</fullName>
    </submittedName>
</protein>
<reference evidence="2" key="1">
    <citation type="submission" date="2017-02" db="EMBL/GenBank/DDBJ databases">
        <authorList>
            <person name="Varghese N."/>
            <person name="Submissions S."/>
        </authorList>
    </citation>
    <scope>NUCLEOTIDE SEQUENCE [LARGE SCALE GENOMIC DNA]</scope>
    <source>
        <strain evidence="2">DSM 24091</strain>
    </source>
</reference>
<organism evidence="1 2">
    <name type="scientific">Sphingobacterium nematocida</name>
    <dbReference type="NCBI Taxonomy" id="1513896"/>
    <lineage>
        <taxon>Bacteria</taxon>
        <taxon>Pseudomonadati</taxon>
        <taxon>Bacteroidota</taxon>
        <taxon>Sphingobacteriia</taxon>
        <taxon>Sphingobacteriales</taxon>
        <taxon>Sphingobacteriaceae</taxon>
        <taxon>Sphingobacterium</taxon>
    </lineage>
</organism>
<dbReference type="STRING" id="1513896.SAMN05660841_04370"/>
<name>A0A1T5GUV2_9SPHI</name>
<keyword evidence="2" id="KW-1185">Reference proteome</keyword>
<gene>
    <name evidence="1" type="ORF">SAMN05660841_04370</name>
</gene>
<evidence type="ECO:0000313" key="2">
    <source>
        <dbReference type="Proteomes" id="UP000190150"/>
    </source>
</evidence>
<proteinExistence type="predicted"/>